<dbReference type="AlphaFoldDB" id="A0A4Q7L4L1"/>
<evidence type="ECO:0000256" key="2">
    <source>
        <dbReference type="SAM" id="Phobius"/>
    </source>
</evidence>
<dbReference type="RefSeq" id="WP_130342242.1">
    <property type="nucleotide sequence ID" value="NZ_SGWQ01000001.1"/>
</dbReference>
<evidence type="ECO:0000313" key="3">
    <source>
        <dbReference type="EMBL" id="RZS44569.1"/>
    </source>
</evidence>
<feature type="transmembrane region" description="Helical" evidence="2">
    <location>
        <begin position="30"/>
        <end position="50"/>
    </location>
</feature>
<accession>A0A4Q7L4L1</accession>
<sequence>MTEVDEKVRPLPPEFTTAPPSKAAKRRARLLAVAAVVFAIAAGTFATLWLNSGDDATAGKLAATERELAMTEADQTAASEKLTAAQSKIAELERAQGQLAACAGHGREYAALLKDLAKGLTPEQLATFRPTPEQQAKIEQAANKILRGC</sequence>
<reference evidence="3 4" key="1">
    <citation type="submission" date="2019-02" db="EMBL/GenBank/DDBJ databases">
        <title>Genomic Encyclopedia of Type Strains, Phase IV (KMG-IV): sequencing the most valuable type-strain genomes for metagenomic binning, comparative biology and taxonomic classification.</title>
        <authorList>
            <person name="Goeker M."/>
        </authorList>
    </citation>
    <scope>NUCLEOTIDE SEQUENCE [LARGE SCALE GENOMIC DNA]</scope>
    <source>
        <strain evidence="3 4">DSM 101727</strain>
    </source>
</reference>
<keyword evidence="2" id="KW-0812">Transmembrane</keyword>
<dbReference type="Proteomes" id="UP000294257">
    <property type="component" value="Unassembled WGS sequence"/>
</dbReference>
<name>A0A4Q7L4L1_9PSEU</name>
<dbReference type="EMBL" id="SGWQ01000001">
    <property type="protein sequence ID" value="RZS44569.1"/>
    <property type="molecule type" value="Genomic_DNA"/>
</dbReference>
<feature type="region of interest" description="Disordered" evidence="1">
    <location>
        <begin position="1"/>
        <end position="22"/>
    </location>
</feature>
<comment type="caution">
    <text evidence="3">The sequence shown here is derived from an EMBL/GenBank/DDBJ whole genome shotgun (WGS) entry which is preliminary data.</text>
</comment>
<evidence type="ECO:0000313" key="4">
    <source>
        <dbReference type="Proteomes" id="UP000294257"/>
    </source>
</evidence>
<protein>
    <submittedName>
        <fullName evidence="3">Uncharacterized protein</fullName>
    </submittedName>
</protein>
<keyword evidence="4" id="KW-1185">Reference proteome</keyword>
<proteinExistence type="predicted"/>
<dbReference type="OrthoDB" id="426336at2"/>
<organism evidence="3 4">
    <name type="scientific">Herbihabitans rhizosphaerae</name>
    <dbReference type="NCBI Taxonomy" id="1872711"/>
    <lineage>
        <taxon>Bacteria</taxon>
        <taxon>Bacillati</taxon>
        <taxon>Actinomycetota</taxon>
        <taxon>Actinomycetes</taxon>
        <taxon>Pseudonocardiales</taxon>
        <taxon>Pseudonocardiaceae</taxon>
        <taxon>Herbihabitans</taxon>
    </lineage>
</organism>
<evidence type="ECO:0000256" key="1">
    <source>
        <dbReference type="SAM" id="MobiDB-lite"/>
    </source>
</evidence>
<gene>
    <name evidence="3" type="ORF">EV193_101445</name>
</gene>
<keyword evidence="2" id="KW-1133">Transmembrane helix</keyword>
<keyword evidence="2" id="KW-0472">Membrane</keyword>